<keyword evidence="3" id="KW-1185">Reference proteome</keyword>
<protein>
    <submittedName>
        <fullName evidence="2">Uncharacterized protein</fullName>
    </submittedName>
</protein>
<proteinExistence type="predicted"/>
<reference evidence="2" key="2">
    <citation type="submission" date="2020-09" db="EMBL/GenBank/DDBJ databases">
        <authorList>
            <person name="Sun Q."/>
            <person name="Ohkuma M."/>
        </authorList>
    </citation>
    <scope>NUCLEOTIDE SEQUENCE</scope>
    <source>
        <strain evidence="2">JCM 4714</strain>
    </source>
</reference>
<feature type="region of interest" description="Disordered" evidence="1">
    <location>
        <begin position="58"/>
        <end position="99"/>
    </location>
</feature>
<evidence type="ECO:0000313" key="2">
    <source>
        <dbReference type="EMBL" id="GHE08471.1"/>
    </source>
</evidence>
<dbReference type="Proteomes" id="UP000655443">
    <property type="component" value="Unassembled WGS sequence"/>
</dbReference>
<reference evidence="2" key="1">
    <citation type="journal article" date="2014" name="Int. J. Syst. Evol. Microbiol.">
        <title>Complete genome sequence of Corynebacterium casei LMG S-19264T (=DSM 44701T), isolated from a smear-ripened cheese.</title>
        <authorList>
            <consortium name="US DOE Joint Genome Institute (JGI-PGF)"/>
            <person name="Walter F."/>
            <person name="Albersmeier A."/>
            <person name="Kalinowski J."/>
            <person name="Ruckert C."/>
        </authorList>
    </citation>
    <scope>NUCLEOTIDE SEQUENCE</scope>
    <source>
        <strain evidence="2">JCM 4714</strain>
    </source>
</reference>
<accession>A0A918YLN6</accession>
<sequence length="99" mass="9827">MGAERGEMAAGDDGTGADDGDAAARRGQGHTAPGVRRTECEHTQKALAPYEVTLGAGDCQDNPRAGRFAGTGGDEGKTGATSPSAALRGVTSGHLRGSS</sequence>
<feature type="region of interest" description="Disordered" evidence="1">
    <location>
        <begin position="1"/>
        <end position="39"/>
    </location>
</feature>
<dbReference type="EMBL" id="BMVG01000016">
    <property type="protein sequence ID" value="GHE08471.1"/>
    <property type="molecule type" value="Genomic_DNA"/>
</dbReference>
<name>A0A918YLN6_9ACTN</name>
<evidence type="ECO:0000313" key="3">
    <source>
        <dbReference type="Proteomes" id="UP000655443"/>
    </source>
</evidence>
<evidence type="ECO:0000256" key="1">
    <source>
        <dbReference type="SAM" id="MobiDB-lite"/>
    </source>
</evidence>
<gene>
    <name evidence="2" type="ORF">GCM10010339_57060</name>
</gene>
<organism evidence="2 3">
    <name type="scientific">Streptomyces alanosinicus</name>
    <dbReference type="NCBI Taxonomy" id="68171"/>
    <lineage>
        <taxon>Bacteria</taxon>
        <taxon>Bacillati</taxon>
        <taxon>Actinomycetota</taxon>
        <taxon>Actinomycetes</taxon>
        <taxon>Kitasatosporales</taxon>
        <taxon>Streptomycetaceae</taxon>
        <taxon>Streptomyces</taxon>
    </lineage>
</organism>
<dbReference type="AlphaFoldDB" id="A0A918YLN6"/>
<comment type="caution">
    <text evidence="2">The sequence shown here is derived from an EMBL/GenBank/DDBJ whole genome shotgun (WGS) entry which is preliminary data.</text>
</comment>